<dbReference type="AlphaFoldDB" id="A0A7D9ESL4"/>
<protein>
    <submittedName>
        <fullName evidence="1">Uncharacterized protein</fullName>
    </submittedName>
</protein>
<proteinExistence type="predicted"/>
<accession>A0A7D9ESL4</accession>
<feature type="non-terminal residue" evidence="1">
    <location>
        <position position="69"/>
    </location>
</feature>
<comment type="caution">
    <text evidence="1">The sequence shown here is derived from an EMBL/GenBank/DDBJ whole genome shotgun (WGS) entry which is preliminary data.</text>
</comment>
<name>A0A7D9ESL4_PARCT</name>
<dbReference type="EMBL" id="CACRXK020008697">
    <property type="protein sequence ID" value="CAB4015393.1"/>
    <property type="molecule type" value="Genomic_DNA"/>
</dbReference>
<keyword evidence="2" id="KW-1185">Reference proteome</keyword>
<evidence type="ECO:0000313" key="2">
    <source>
        <dbReference type="Proteomes" id="UP001152795"/>
    </source>
</evidence>
<organism evidence="1 2">
    <name type="scientific">Paramuricea clavata</name>
    <name type="common">Red gorgonian</name>
    <name type="synonym">Violescent sea-whip</name>
    <dbReference type="NCBI Taxonomy" id="317549"/>
    <lineage>
        <taxon>Eukaryota</taxon>
        <taxon>Metazoa</taxon>
        <taxon>Cnidaria</taxon>
        <taxon>Anthozoa</taxon>
        <taxon>Octocorallia</taxon>
        <taxon>Malacalcyonacea</taxon>
        <taxon>Plexauridae</taxon>
        <taxon>Paramuricea</taxon>
    </lineage>
</organism>
<gene>
    <name evidence="1" type="ORF">PACLA_8A054031</name>
</gene>
<sequence>RRKNSTEKTHRILSRQNSRSPLAMENFGICSESTDKPCDANGKSIKSIQDDEKVVFENPLYEEFKTSQM</sequence>
<evidence type="ECO:0000313" key="1">
    <source>
        <dbReference type="EMBL" id="CAB4015393.1"/>
    </source>
</evidence>
<dbReference type="Proteomes" id="UP001152795">
    <property type="component" value="Unassembled WGS sequence"/>
</dbReference>
<reference evidence="1" key="1">
    <citation type="submission" date="2020-04" db="EMBL/GenBank/DDBJ databases">
        <authorList>
            <person name="Alioto T."/>
            <person name="Alioto T."/>
            <person name="Gomez Garrido J."/>
        </authorList>
    </citation>
    <scope>NUCLEOTIDE SEQUENCE</scope>
    <source>
        <strain evidence="1">A484AB</strain>
    </source>
</reference>